<gene>
    <name evidence="2" type="ORF">MS3_00004934</name>
</gene>
<sequence length="619" mass="72374">METEYYSILCYDGVERTFKCQSTQTREEDMYIPFEVDSDIVAVTSEGTEDIDILGDEYTENREENEIMDFDNMRKSVSFRKTPVELIAPAKYVDDEYGVESAPESSSDKEEYPTKEEYTNREWINKPISNWINYAYVNIPNSLDKVDNFKSVKNEQNVNNNFNFPYILQVVKDICCRNNQEQLKLSSLAQTYAKRIAIADGSKNCKFCGRILSSTLTKPFHLSNEGYCCDRYHRLFRLAVSYSEMLYKRYRQQRRDHNRQKSNNLTEDASENQVNESGTKISGSETELLILMSKTLFDTYDESWKLKYALELNFRVYDLSLGSLADTTGNTNNDDNEETEYTTDRIVYQLSNRKYIEQGWTAVNHVQHSDNDNNNDELLLVNEGKSMHINSDEVKHESIEIQLDFIQHTYSNGEIFLRKYNDNTGVIFYPTGNPAILFLPSEMNTNNNEPVGLLFIVHDLLHLNMTKVRKEDTKINHKQKSNSFKVLNNNTSKMNKLINVDVQSTVGQLIGVFDSNIHGVVYDKENNIRLQYNHNEGVYFKQLLDRYTKIWKWSGEKHVHAPPFQPMSIKLNDIITLKIYRFNKIHLHFQTMKIICKLDLTSKQLKLQWINTEQYKEPK</sequence>
<reference evidence="2" key="1">
    <citation type="journal article" date="2012" name="Nat. Genet.">
        <title>Whole-genome sequence of Schistosoma haematobium.</title>
        <authorList>
            <person name="Young N.D."/>
            <person name="Jex A.R."/>
            <person name="Li B."/>
            <person name="Liu S."/>
            <person name="Yang L."/>
            <person name="Xiong Z."/>
            <person name="Li Y."/>
            <person name="Cantacessi C."/>
            <person name="Hall R.S."/>
            <person name="Xu X."/>
            <person name="Chen F."/>
            <person name="Wu X."/>
            <person name="Zerlotini A."/>
            <person name="Oliveira G."/>
            <person name="Hofmann A."/>
            <person name="Zhang G."/>
            <person name="Fang X."/>
            <person name="Kang Y."/>
            <person name="Campbell B.E."/>
            <person name="Loukas A."/>
            <person name="Ranganathan S."/>
            <person name="Rollinson D."/>
            <person name="Rinaldi G."/>
            <person name="Brindley P.J."/>
            <person name="Yang H."/>
            <person name="Wang J."/>
            <person name="Wang J."/>
            <person name="Gasser R.B."/>
        </authorList>
    </citation>
    <scope>NUCLEOTIDE SEQUENCE</scope>
</reference>
<evidence type="ECO:0000256" key="1">
    <source>
        <dbReference type="SAM" id="MobiDB-lite"/>
    </source>
</evidence>
<protein>
    <submittedName>
        <fullName evidence="2">Uncharacterized protein</fullName>
    </submittedName>
</protein>
<dbReference type="EMBL" id="AMPZ03000001">
    <property type="protein sequence ID" value="KAH9594259.1"/>
    <property type="molecule type" value="Genomic_DNA"/>
</dbReference>
<name>A0A6A5CZ39_SCHHA</name>
<dbReference type="Pfam" id="PF14977">
    <property type="entry name" value="FAM194"/>
    <property type="match status" value="1"/>
</dbReference>
<dbReference type="PANTHER" id="PTHR23093">
    <property type="entry name" value="SIMILAR TO CHROMOSOME 3 OPEN READING FRAME 20"/>
    <property type="match status" value="1"/>
</dbReference>
<dbReference type="KEGG" id="shx:MS3_00004934"/>
<comment type="caution">
    <text evidence="2">The sequence shown here is derived from an EMBL/GenBank/DDBJ whole genome shotgun (WGS) entry which is preliminary data.</text>
</comment>
<dbReference type="RefSeq" id="XP_035586141.1">
    <property type="nucleotide sequence ID" value="XM_035733849.2"/>
</dbReference>
<dbReference type="Proteomes" id="UP000471633">
    <property type="component" value="Unassembled WGS sequence"/>
</dbReference>
<accession>A0A6A5CZ39</accession>
<keyword evidence="3" id="KW-1185">Reference proteome</keyword>
<feature type="region of interest" description="Disordered" evidence="1">
    <location>
        <begin position="253"/>
        <end position="279"/>
    </location>
</feature>
<evidence type="ECO:0000313" key="3">
    <source>
        <dbReference type="Proteomes" id="UP000471633"/>
    </source>
</evidence>
<proteinExistence type="predicted"/>
<feature type="compositionally biased region" description="Polar residues" evidence="1">
    <location>
        <begin position="261"/>
        <end position="279"/>
    </location>
</feature>
<dbReference type="InterPro" id="IPR029281">
    <property type="entry name" value="FAM194_C"/>
</dbReference>
<reference evidence="2" key="4">
    <citation type="journal article" date="2022" name="PLoS Pathog.">
        <title>Chromosome-level genome of Schistosoma haematobium underpins genome-wide explorations of molecular variation.</title>
        <authorList>
            <person name="Stroehlein A.J."/>
            <person name="Korhonen P.K."/>
            <person name="Lee V.V."/>
            <person name="Ralph S.A."/>
            <person name="Mentink-Kane M."/>
            <person name="You H."/>
            <person name="McManus D.P."/>
            <person name="Tchuente L.T."/>
            <person name="Stothard J.R."/>
            <person name="Kaur P."/>
            <person name="Dudchenko O."/>
            <person name="Aiden E.L."/>
            <person name="Yang B."/>
            <person name="Yang H."/>
            <person name="Emery A.M."/>
            <person name="Webster B.L."/>
            <person name="Brindley P.J."/>
            <person name="Rollinson D."/>
            <person name="Chang B.C.H."/>
            <person name="Gasser R.B."/>
            <person name="Young N.D."/>
        </authorList>
    </citation>
    <scope>NUCLEOTIDE SEQUENCE</scope>
</reference>
<reference evidence="2" key="3">
    <citation type="submission" date="2021-06" db="EMBL/GenBank/DDBJ databases">
        <title>Chromosome-level genome assembly for S. haematobium.</title>
        <authorList>
            <person name="Stroehlein A.J."/>
        </authorList>
    </citation>
    <scope>NUCLEOTIDE SEQUENCE</scope>
</reference>
<dbReference type="GeneID" id="24589512"/>
<organism evidence="2 3">
    <name type="scientific">Schistosoma haematobium</name>
    <name type="common">Blood fluke</name>
    <dbReference type="NCBI Taxonomy" id="6185"/>
    <lineage>
        <taxon>Eukaryota</taxon>
        <taxon>Metazoa</taxon>
        <taxon>Spiralia</taxon>
        <taxon>Lophotrochozoa</taxon>
        <taxon>Platyhelminthes</taxon>
        <taxon>Trematoda</taxon>
        <taxon>Digenea</taxon>
        <taxon>Strigeidida</taxon>
        <taxon>Schistosomatoidea</taxon>
        <taxon>Schistosomatidae</taxon>
        <taxon>Schistosoma</taxon>
    </lineage>
</organism>
<dbReference type="CTD" id="24589512"/>
<dbReference type="PANTHER" id="PTHR23093:SF18">
    <property type="entry name" value="GLUTAMATE RICH 6"/>
    <property type="match status" value="1"/>
</dbReference>
<dbReference type="AlphaFoldDB" id="A0A6A5CZ39"/>
<reference evidence="2" key="2">
    <citation type="journal article" date="2019" name="Gigascience">
        <title>High-quality Schistosoma haematobium genome achieved by single-molecule and long-range sequencing.</title>
        <authorList>
            <person name="Stroehlein A.J."/>
            <person name="Korhonen P.K."/>
            <person name="Chong T.M."/>
            <person name="Lim Y.L."/>
            <person name="Chan K.G."/>
            <person name="Webster B."/>
            <person name="Rollinson D."/>
            <person name="Brindley P.J."/>
            <person name="Gasser R.B."/>
            <person name="Young N.D."/>
        </authorList>
    </citation>
    <scope>NUCLEOTIDE SEQUENCE</scope>
</reference>
<evidence type="ECO:0000313" key="2">
    <source>
        <dbReference type="EMBL" id="KAH9594259.1"/>
    </source>
</evidence>